<accession>A0A066YHU4</accession>
<sequence>MLLFGRRPLMRGERPPSLGLWVAGSLLVPLGCTVGLVAPPHRASWPVAPAVMLLGLGLIDRAYRRPRARS</sequence>
<dbReference type="PATRIC" id="fig|1348663.4.peg.7347"/>
<keyword evidence="3" id="KW-1185">Reference proteome</keyword>
<dbReference type="EMBL" id="JNBY01000165">
    <property type="protein sequence ID" value="KDN80677.1"/>
    <property type="molecule type" value="Genomic_DNA"/>
</dbReference>
<feature type="transmembrane region" description="Helical" evidence="1">
    <location>
        <begin position="44"/>
        <end position="63"/>
    </location>
</feature>
<keyword evidence="1" id="KW-0472">Membrane</keyword>
<dbReference type="HOGENOM" id="CLU_2752444_0_0_11"/>
<feature type="transmembrane region" description="Helical" evidence="1">
    <location>
        <begin position="20"/>
        <end position="38"/>
    </location>
</feature>
<comment type="caution">
    <text evidence="2">The sequence shown here is derived from an EMBL/GenBank/DDBJ whole genome shotgun (WGS) entry which is preliminary data.</text>
</comment>
<dbReference type="Proteomes" id="UP000027178">
    <property type="component" value="Unassembled WGS sequence"/>
</dbReference>
<dbReference type="AlphaFoldDB" id="A0A066YHU4"/>
<keyword evidence="1" id="KW-0812">Transmembrane</keyword>
<evidence type="ECO:0000313" key="3">
    <source>
        <dbReference type="Proteomes" id="UP000027178"/>
    </source>
</evidence>
<gene>
    <name evidence="2" type="ORF">KCH_75950</name>
</gene>
<evidence type="ECO:0000313" key="2">
    <source>
        <dbReference type="EMBL" id="KDN80677.1"/>
    </source>
</evidence>
<keyword evidence="1" id="KW-1133">Transmembrane helix</keyword>
<evidence type="ECO:0000256" key="1">
    <source>
        <dbReference type="SAM" id="Phobius"/>
    </source>
</evidence>
<protein>
    <submittedName>
        <fullName evidence="2">Uncharacterized protein</fullName>
    </submittedName>
</protein>
<organism evidence="2 3">
    <name type="scientific">Kitasatospora cheerisanensis KCTC 2395</name>
    <dbReference type="NCBI Taxonomy" id="1348663"/>
    <lineage>
        <taxon>Bacteria</taxon>
        <taxon>Bacillati</taxon>
        <taxon>Actinomycetota</taxon>
        <taxon>Actinomycetes</taxon>
        <taxon>Kitasatosporales</taxon>
        <taxon>Streptomycetaceae</taxon>
        <taxon>Kitasatospora</taxon>
    </lineage>
</organism>
<proteinExistence type="predicted"/>
<name>A0A066YHU4_9ACTN</name>
<reference evidence="2 3" key="1">
    <citation type="submission" date="2014-05" db="EMBL/GenBank/DDBJ databases">
        <title>Draft Genome Sequence of Kitasatospora cheerisanensis KCTC 2395.</title>
        <authorList>
            <person name="Nam D.H."/>
        </authorList>
    </citation>
    <scope>NUCLEOTIDE SEQUENCE [LARGE SCALE GENOMIC DNA]</scope>
    <source>
        <strain evidence="2 3">KCTC 2395</strain>
    </source>
</reference>